<protein>
    <recommendedName>
        <fullName evidence="5">DNase1 protein</fullName>
    </recommendedName>
</protein>
<evidence type="ECO:0000313" key="3">
    <source>
        <dbReference type="Proteomes" id="UP000515153"/>
    </source>
</evidence>
<evidence type="ECO:0000313" key="4">
    <source>
        <dbReference type="RefSeq" id="XP_030983914.1"/>
    </source>
</evidence>
<feature type="signal peptide" evidence="2">
    <location>
        <begin position="1"/>
        <end position="26"/>
    </location>
</feature>
<dbReference type="GeneID" id="41957748"/>
<evidence type="ECO:0000256" key="1">
    <source>
        <dbReference type="SAM" id="MobiDB-lite"/>
    </source>
</evidence>
<dbReference type="AlphaFoldDB" id="A0A6P8BA45"/>
<dbReference type="KEGG" id="pgri:PgNI_02780"/>
<reference evidence="4" key="3">
    <citation type="submission" date="2025-08" db="UniProtKB">
        <authorList>
            <consortium name="RefSeq"/>
        </authorList>
    </citation>
    <scope>IDENTIFICATION</scope>
    <source>
        <strain evidence="4">NI907</strain>
    </source>
</reference>
<organism evidence="3 4">
    <name type="scientific">Pyricularia grisea</name>
    <name type="common">Crabgrass-specific blast fungus</name>
    <name type="synonym">Magnaporthe grisea</name>
    <dbReference type="NCBI Taxonomy" id="148305"/>
    <lineage>
        <taxon>Eukaryota</taxon>
        <taxon>Fungi</taxon>
        <taxon>Dikarya</taxon>
        <taxon>Ascomycota</taxon>
        <taxon>Pezizomycotina</taxon>
        <taxon>Sordariomycetes</taxon>
        <taxon>Sordariomycetidae</taxon>
        <taxon>Magnaporthales</taxon>
        <taxon>Pyriculariaceae</taxon>
        <taxon>Pyricularia</taxon>
    </lineage>
</organism>
<evidence type="ECO:0000256" key="2">
    <source>
        <dbReference type="SAM" id="SignalP"/>
    </source>
</evidence>
<evidence type="ECO:0008006" key="5">
    <source>
        <dbReference type="Google" id="ProtNLM"/>
    </source>
</evidence>
<reference evidence="4" key="1">
    <citation type="journal article" date="2019" name="Mol. Biol. Evol.">
        <title>Blast fungal genomes show frequent chromosomal changes, gene gains and losses, and effector gene turnover.</title>
        <authorList>
            <person name="Gomez Luciano L.B."/>
            <person name="Jason Tsai I."/>
            <person name="Chuma I."/>
            <person name="Tosa Y."/>
            <person name="Chen Y.H."/>
            <person name="Li J.Y."/>
            <person name="Li M.Y."/>
            <person name="Jade Lu M.Y."/>
            <person name="Nakayashiki H."/>
            <person name="Li W.H."/>
        </authorList>
    </citation>
    <scope>NUCLEOTIDE SEQUENCE</scope>
    <source>
        <strain evidence="4">NI907</strain>
    </source>
</reference>
<gene>
    <name evidence="4" type="ORF">PgNI_02780</name>
</gene>
<keyword evidence="2" id="KW-0732">Signal</keyword>
<reference evidence="4" key="2">
    <citation type="submission" date="2019-10" db="EMBL/GenBank/DDBJ databases">
        <authorList>
            <consortium name="NCBI Genome Project"/>
        </authorList>
    </citation>
    <scope>NUCLEOTIDE SEQUENCE</scope>
    <source>
        <strain evidence="4">NI907</strain>
    </source>
</reference>
<feature type="chain" id="PRO_5028274353" description="DNase1 protein" evidence="2">
    <location>
        <begin position="27"/>
        <end position="203"/>
    </location>
</feature>
<name>A0A6P8BA45_PYRGI</name>
<feature type="compositionally biased region" description="Basic and acidic residues" evidence="1">
    <location>
        <begin position="171"/>
        <end position="188"/>
    </location>
</feature>
<feature type="region of interest" description="Disordered" evidence="1">
    <location>
        <begin position="159"/>
        <end position="203"/>
    </location>
</feature>
<accession>A0A6P8BA45</accession>
<dbReference type="Proteomes" id="UP000515153">
    <property type="component" value="Unplaced"/>
</dbReference>
<dbReference type="RefSeq" id="XP_030983914.1">
    <property type="nucleotide sequence ID" value="XM_031122837.1"/>
</dbReference>
<keyword evidence="3" id="KW-1185">Reference proteome</keyword>
<sequence length="203" mass="21766">MESHRYLALVVVVAAICTLLPRLTLAAGNNIITFTSVDSTDRTVIFTPSVGREEVPSVSVAGGQTVDVVFPHGWVGKYLAVSDDEDQLRLLGVIGEVTFNGFGDMTYFDVSAIDDPSDQQGVRMLRPAGEDENTSGCLGDFPCDNAYVTPNDEQTKVTPGRHLIATLGREPLVRKEDGDDVDGGGRDDSDGEDEDTGDGTRKN</sequence>
<proteinExistence type="predicted"/>